<evidence type="ECO:0000313" key="1">
    <source>
        <dbReference type="EMBL" id="GAG63495.1"/>
    </source>
</evidence>
<feature type="non-terminal residue" evidence="1">
    <location>
        <position position="287"/>
    </location>
</feature>
<dbReference type="AlphaFoldDB" id="X0Z2N9"/>
<dbReference type="Pfam" id="PF13589">
    <property type="entry name" value="HATPase_c_3"/>
    <property type="match status" value="1"/>
</dbReference>
<accession>X0Z2N9</accession>
<comment type="caution">
    <text evidence="1">The sequence shown here is derived from an EMBL/GenBank/DDBJ whole genome shotgun (WGS) entry which is preliminary data.</text>
</comment>
<dbReference type="InterPro" id="IPR036890">
    <property type="entry name" value="HATPase_C_sf"/>
</dbReference>
<evidence type="ECO:0008006" key="2">
    <source>
        <dbReference type="Google" id="ProtNLM"/>
    </source>
</evidence>
<name>X0Z2N9_9ZZZZ</name>
<organism evidence="1">
    <name type="scientific">marine sediment metagenome</name>
    <dbReference type="NCBI Taxonomy" id="412755"/>
    <lineage>
        <taxon>unclassified sequences</taxon>
        <taxon>metagenomes</taxon>
        <taxon>ecological metagenomes</taxon>
    </lineage>
</organism>
<reference evidence="1" key="1">
    <citation type="journal article" date="2014" name="Front. Microbiol.">
        <title>High frequency of phylogenetically diverse reductive dehalogenase-homologous genes in deep subseafloor sedimentary metagenomes.</title>
        <authorList>
            <person name="Kawai M."/>
            <person name="Futagami T."/>
            <person name="Toyoda A."/>
            <person name="Takaki Y."/>
            <person name="Nishi S."/>
            <person name="Hori S."/>
            <person name="Arai W."/>
            <person name="Tsubouchi T."/>
            <person name="Morono Y."/>
            <person name="Uchiyama I."/>
            <person name="Ito T."/>
            <person name="Fujiyama A."/>
            <person name="Inagaki F."/>
            <person name="Takami H."/>
        </authorList>
    </citation>
    <scope>NUCLEOTIDE SEQUENCE</scope>
    <source>
        <strain evidence="1">Expedition CK06-06</strain>
    </source>
</reference>
<gene>
    <name evidence="1" type="ORF">S01H4_17648</name>
</gene>
<sequence length="287" mass="33616">MREQLDFKISSGLKNIIGKELITNDYIAIFELVKNSYDANAKSIRIVFQNIRDTSKKNPSRILIIDDGDGMSDTDLKKKWLFVGYSEKKINEAETTRKNFRDKIKNKRIFAGAKGVGRFSCDRLGTKLKLYTKKDVKKEIHFLEVNWTKFEEDQNKEFQTIKVTYSDLQKIDLPDYQLKGFKKGTVLEISLLNDKWNATKLLELKKFLQRLINPSSTDEEQDFKIFLEAREFLNEDKKVRKDEEYKLINGQVKNIVFEKLGLKTTQIRCFINEGKIKTELVDKGKFI</sequence>
<protein>
    <recommendedName>
        <fullName evidence="2">Histidine kinase/HSP90-like ATPase domain-containing protein</fullName>
    </recommendedName>
</protein>
<proteinExistence type="predicted"/>
<dbReference type="EMBL" id="BART01007787">
    <property type="protein sequence ID" value="GAG63495.1"/>
    <property type="molecule type" value="Genomic_DNA"/>
</dbReference>
<dbReference type="SUPFAM" id="SSF55874">
    <property type="entry name" value="ATPase domain of HSP90 chaperone/DNA topoisomerase II/histidine kinase"/>
    <property type="match status" value="1"/>
</dbReference>
<dbReference type="Gene3D" id="3.30.565.10">
    <property type="entry name" value="Histidine kinase-like ATPase, C-terminal domain"/>
    <property type="match status" value="1"/>
</dbReference>